<keyword evidence="3" id="KW-0445">Lipid transport</keyword>
<dbReference type="EMBL" id="CAMGYJ010000008">
    <property type="protein sequence ID" value="CAI0459094.1"/>
    <property type="molecule type" value="Genomic_DNA"/>
</dbReference>
<gene>
    <name evidence="6" type="ORF">LITE_LOCUS33841</name>
</gene>
<dbReference type="PANTHER" id="PTHR10219:SF28">
    <property type="entry name" value="ACD11 HOMOLOG PROTEIN"/>
    <property type="match status" value="1"/>
</dbReference>
<dbReference type="InterPro" id="IPR036497">
    <property type="entry name" value="GLTP_sf"/>
</dbReference>
<evidence type="ECO:0000313" key="7">
    <source>
        <dbReference type="Proteomes" id="UP001154282"/>
    </source>
</evidence>
<feature type="region of interest" description="Disordered" evidence="4">
    <location>
        <begin position="74"/>
        <end position="105"/>
    </location>
</feature>
<keyword evidence="7" id="KW-1185">Reference proteome</keyword>
<name>A0AAV0NL21_9ROSI</name>
<dbReference type="GO" id="GO:0005829">
    <property type="term" value="C:cytosol"/>
    <property type="evidence" value="ECO:0007669"/>
    <property type="project" value="TreeGrafter"/>
</dbReference>
<reference evidence="6" key="1">
    <citation type="submission" date="2022-08" db="EMBL/GenBank/DDBJ databases">
        <authorList>
            <person name="Gutierrez-Valencia J."/>
        </authorList>
    </citation>
    <scope>NUCLEOTIDE SEQUENCE</scope>
</reference>
<evidence type="ECO:0000256" key="3">
    <source>
        <dbReference type="ARBA" id="ARBA00023055"/>
    </source>
</evidence>
<feature type="domain" description="Glycolipid transfer protein" evidence="5">
    <location>
        <begin position="108"/>
        <end position="244"/>
    </location>
</feature>
<evidence type="ECO:0000256" key="1">
    <source>
        <dbReference type="ARBA" id="ARBA00007148"/>
    </source>
</evidence>
<dbReference type="GO" id="GO:1902387">
    <property type="term" value="F:ceramide 1-phosphate binding"/>
    <property type="evidence" value="ECO:0007669"/>
    <property type="project" value="TreeGrafter"/>
</dbReference>
<keyword evidence="2" id="KW-0813">Transport</keyword>
<proteinExistence type="inferred from homology"/>
<evidence type="ECO:0000256" key="4">
    <source>
        <dbReference type="SAM" id="MobiDB-lite"/>
    </source>
</evidence>
<feature type="region of interest" description="Disordered" evidence="4">
    <location>
        <begin position="1"/>
        <end position="57"/>
    </location>
</feature>
<organism evidence="6 7">
    <name type="scientific">Linum tenue</name>
    <dbReference type="NCBI Taxonomy" id="586396"/>
    <lineage>
        <taxon>Eukaryota</taxon>
        <taxon>Viridiplantae</taxon>
        <taxon>Streptophyta</taxon>
        <taxon>Embryophyta</taxon>
        <taxon>Tracheophyta</taxon>
        <taxon>Spermatophyta</taxon>
        <taxon>Magnoliopsida</taxon>
        <taxon>eudicotyledons</taxon>
        <taxon>Gunneridae</taxon>
        <taxon>Pentapetalae</taxon>
        <taxon>rosids</taxon>
        <taxon>fabids</taxon>
        <taxon>Malpighiales</taxon>
        <taxon>Linaceae</taxon>
        <taxon>Linum</taxon>
    </lineage>
</organism>
<dbReference type="Gene3D" id="1.10.3520.10">
    <property type="entry name" value="Glycolipid transfer protein"/>
    <property type="match status" value="1"/>
</dbReference>
<comment type="caution">
    <text evidence="6">The sequence shown here is derived from an EMBL/GenBank/DDBJ whole genome shotgun (WGS) entry which is preliminary data.</text>
</comment>
<dbReference type="Pfam" id="PF08718">
    <property type="entry name" value="GLTP"/>
    <property type="match status" value="1"/>
</dbReference>
<feature type="compositionally biased region" description="Acidic residues" evidence="4">
    <location>
        <begin position="85"/>
        <end position="104"/>
    </location>
</feature>
<dbReference type="InterPro" id="IPR014830">
    <property type="entry name" value="Glycolipid_transfer_prot_dom"/>
</dbReference>
<evidence type="ECO:0000256" key="2">
    <source>
        <dbReference type="ARBA" id="ARBA00022448"/>
    </source>
</evidence>
<dbReference type="SUPFAM" id="SSF110004">
    <property type="entry name" value="Glycolipid transfer protein, GLTP"/>
    <property type="match status" value="1"/>
</dbReference>
<dbReference type="GO" id="GO:0016020">
    <property type="term" value="C:membrane"/>
    <property type="evidence" value="ECO:0007669"/>
    <property type="project" value="TreeGrafter"/>
</dbReference>
<protein>
    <recommendedName>
        <fullName evidence="5">Glycolipid transfer protein domain-containing protein</fullName>
    </recommendedName>
</protein>
<dbReference type="AlphaFoldDB" id="A0AAV0NL21"/>
<feature type="compositionally biased region" description="Low complexity" evidence="4">
    <location>
        <begin position="29"/>
        <end position="48"/>
    </location>
</feature>
<dbReference type="PANTHER" id="PTHR10219">
    <property type="entry name" value="GLYCOLIPID TRANSFER PROTEIN-RELATED"/>
    <property type="match status" value="1"/>
</dbReference>
<dbReference type="FunFam" id="1.10.3520.10:FF:000005">
    <property type="entry name" value="Accelerated cell death 11"/>
    <property type="match status" value="1"/>
</dbReference>
<dbReference type="GO" id="GO:1902388">
    <property type="term" value="F:ceramide 1-phosphate transfer activity"/>
    <property type="evidence" value="ECO:0007669"/>
    <property type="project" value="TreeGrafter"/>
</dbReference>
<feature type="compositionally biased region" description="Polar residues" evidence="4">
    <location>
        <begin position="10"/>
        <end position="22"/>
    </location>
</feature>
<accession>A0AAV0NL21</accession>
<evidence type="ECO:0000259" key="5">
    <source>
        <dbReference type="Pfam" id="PF08718"/>
    </source>
</evidence>
<comment type="similarity">
    <text evidence="1">Belongs to the GLTP family.</text>
</comment>
<sequence>MSLFDRFRSQAPSTPKSATMQKSRYDSDQFFQETTQGQATTTTIQSQTAMAETTRTQTALSEVAEAFEELADNLRKSRRKKNAESPEEVEGEEVAEEEEEEEGEGELRLDSFCQACSLVSVLFSCLGLAFKFAETEYVAKVRDLVEASKTFENLQNVVDVDAANGTVRTAGSHSRNLRRVRQGLDLIRGIFEQFLASDDNSLKDAATTAYAQICAPYHTWAIRTAVYAGMYTLPTREQLLARLEEDEQSAEKKMNRYIQASLPVIQYIDRLYTSRNITLDW</sequence>
<dbReference type="Proteomes" id="UP001154282">
    <property type="component" value="Unassembled WGS sequence"/>
</dbReference>
<evidence type="ECO:0000313" key="6">
    <source>
        <dbReference type="EMBL" id="CAI0459094.1"/>
    </source>
</evidence>